<evidence type="ECO:0000313" key="2">
    <source>
        <dbReference type="Proteomes" id="UP001152795"/>
    </source>
</evidence>
<organism evidence="1 2">
    <name type="scientific">Paramuricea clavata</name>
    <name type="common">Red gorgonian</name>
    <name type="synonym">Violescent sea-whip</name>
    <dbReference type="NCBI Taxonomy" id="317549"/>
    <lineage>
        <taxon>Eukaryota</taxon>
        <taxon>Metazoa</taxon>
        <taxon>Cnidaria</taxon>
        <taxon>Anthozoa</taxon>
        <taxon>Octocorallia</taxon>
        <taxon>Malacalcyonacea</taxon>
        <taxon>Plexauridae</taxon>
        <taxon>Paramuricea</taxon>
    </lineage>
</organism>
<comment type="caution">
    <text evidence="1">The sequence shown here is derived from an EMBL/GenBank/DDBJ whole genome shotgun (WGS) entry which is preliminary data.</text>
</comment>
<accession>A0A6S7K1Z0</accession>
<protein>
    <submittedName>
        <fullName evidence="1">Uncharacterized protein</fullName>
    </submittedName>
</protein>
<gene>
    <name evidence="1" type="ORF">PACLA_8A004343</name>
</gene>
<proteinExistence type="predicted"/>
<evidence type="ECO:0000313" key="1">
    <source>
        <dbReference type="EMBL" id="CAB4038307.1"/>
    </source>
</evidence>
<sequence>LFPADAVLKEEVRLDKNLVCGPVIRVSGQTTPFLKAVGVELTYSHRDVVNIEEEFLPVGKRVKFTTEYGLLLRSHKETESKSNWQAFNDSNDVYIVRSREDQLKFSFSVEHFSDYLAIVCTKMKAILSSPWTLFTVNYNDPIPYNGVVSAVHKTDSNPKTLRAVLAPKHCIRHLKLNEKVFMHRLRPGDPIYFCVPMSDSSHLPIKDHTLWFNPDEVSEIQSNTDDDTDLNGKYMHFLKDKECNNCGNHDISTQEDGRAKVPIHISEAEPVQVGRCVLPFEAFHYL</sequence>
<dbReference type="Proteomes" id="UP001152795">
    <property type="component" value="Unassembled WGS sequence"/>
</dbReference>
<name>A0A6S7K1Z0_PARCT</name>
<keyword evidence="2" id="KW-1185">Reference proteome</keyword>
<dbReference type="AlphaFoldDB" id="A0A6S7K1Z0"/>
<dbReference type="Gene3D" id="2.60.220.30">
    <property type="match status" value="1"/>
</dbReference>
<reference evidence="1" key="1">
    <citation type="submission" date="2020-04" db="EMBL/GenBank/DDBJ databases">
        <authorList>
            <person name="Alioto T."/>
            <person name="Alioto T."/>
            <person name="Gomez Garrido J."/>
        </authorList>
    </citation>
    <scope>NUCLEOTIDE SEQUENCE</scope>
    <source>
        <strain evidence="1">A484AB</strain>
    </source>
</reference>
<dbReference type="OrthoDB" id="676979at2759"/>
<dbReference type="EMBL" id="CACRXK020024051">
    <property type="protein sequence ID" value="CAB4038307.1"/>
    <property type="molecule type" value="Genomic_DNA"/>
</dbReference>
<feature type="non-terminal residue" evidence="1">
    <location>
        <position position="1"/>
    </location>
</feature>